<dbReference type="AlphaFoldDB" id="A0A3A8BBS1"/>
<gene>
    <name evidence="7" type="ORF">D6850_05345</name>
</gene>
<keyword evidence="2 5" id="KW-0808">Transferase</keyword>
<feature type="binding site" evidence="5">
    <location>
        <position position="249"/>
    </location>
    <ligand>
        <name>S-adenosyl-L-methionine</name>
        <dbReference type="ChEBI" id="CHEBI:59789"/>
    </ligand>
</feature>
<dbReference type="Gene3D" id="3.40.50.150">
    <property type="entry name" value="Vaccinia Virus protein VP39"/>
    <property type="match status" value="1"/>
</dbReference>
<evidence type="ECO:0000256" key="2">
    <source>
        <dbReference type="ARBA" id="ARBA00022679"/>
    </source>
</evidence>
<dbReference type="GO" id="GO:0003723">
    <property type="term" value="F:RNA binding"/>
    <property type="evidence" value="ECO:0007669"/>
    <property type="project" value="UniProtKB-UniRule"/>
</dbReference>
<comment type="caution">
    <text evidence="7">The sequence shown here is derived from an EMBL/GenBank/DDBJ whole genome shotgun (WGS) entry which is preliminary data.</text>
</comment>
<protein>
    <submittedName>
        <fullName evidence="7">RsmB/NOP family class I SAM-dependent RNA methyltransferase</fullName>
    </submittedName>
</protein>
<evidence type="ECO:0000259" key="6">
    <source>
        <dbReference type="PROSITE" id="PS51686"/>
    </source>
</evidence>
<keyword evidence="3 5" id="KW-0949">S-adenosyl-L-methionine</keyword>
<organism evidence="7 8">
    <name type="scientific">Roseovarius spongiae</name>
    <dbReference type="NCBI Taxonomy" id="2320272"/>
    <lineage>
        <taxon>Bacteria</taxon>
        <taxon>Pseudomonadati</taxon>
        <taxon>Pseudomonadota</taxon>
        <taxon>Alphaproteobacteria</taxon>
        <taxon>Rhodobacterales</taxon>
        <taxon>Roseobacteraceae</taxon>
        <taxon>Roseovarius</taxon>
    </lineage>
</organism>
<reference evidence="7 8" key="1">
    <citation type="submission" date="2018-09" db="EMBL/GenBank/DDBJ databases">
        <title>Roseovarius spongiae sp. nov., isolated from a marine sponge.</title>
        <authorList>
            <person name="Zhuang L."/>
            <person name="Luo L."/>
        </authorList>
    </citation>
    <scope>NUCLEOTIDE SEQUENCE [LARGE SCALE GENOMIC DNA]</scope>
    <source>
        <strain evidence="7 8">HN-E21</strain>
    </source>
</reference>
<dbReference type="InterPro" id="IPR049560">
    <property type="entry name" value="MeTrfase_RsmB-F_NOP2_cat"/>
</dbReference>
<dbReference type="GO" id="GO:0008173">
    <property type="term" value="F:RNA methyltransferase activity"/>
    <property type="evidence" value="ECO:0007669"/>
    <property type="project" value="InterPro"/>
</dbReference>
<keyword evidence="1 5" id="KW-0489">Methyltransferase</keyword>
<dbReference type="InterPro" id="IPR054728">
    <property type="entry name" value="RsmB-like_ferredoxin"/>
</dbReference>
<dbReference type="InterPro" id="IPR001678">
    <property type="entry name" value="MeTrfase_RsmB-F_NOP2_dom"/>
</dbReference>
<dbReference type="PRINTS" id="PR02008">
    <property type="entry name" value="RCMTFAMILY"/>
</dbReference>
<dbReference type="SUPFAM" id="SSF53335">
    <property type="entry name" value="S-adenosyl-L-methionine-dependent methyltransferases"/>
    <property type="match status" value="1"/>
</dbReference>
<dbReference type="InterPro" id="IPR029063">
    <property type="entry name" value="SAM-dependent_MTases_sf"/>
</dbReference>
<dbReference type="Pfam" id="PF22458">
    <property type="entry name" value="RsmF-B_ferredox"/>
    <property type="match status" value="1"/>
</dbReference>
<evidence type="ECO:0000313" key="8">
    <source>
        <dbReference type="Proteomes" id="UP000281128"/>
    </source>
</evidence>
<dbReference type="Pfam" id="PF01189">
    <property type="entry name" value="Methyltr_RsmB-F"/>
    <property type="match status" value="1"/>
</dbReference>
<dbReference type="CDD" id="cd02440">
    <property type="entry name" value="AdoMet_MTases"/>
    <property type="match status" value="1"/>
</dbReference>
<keyword evidence="8" id="KW-1185">Reference proteome</keyword>
<dbReference type="PANTHER" id="PTHR22807">
    <property type="entry name" value="NOP2 YEAST -RELATED NOL1/NOP2/FMU SUN DOMAIN-CONTAINING"/>
    <property type="match status" value="1"/>
</dbReference>
<dbReference type="EMBL" id="RAPE01000001">
    <property type="protein sequence ID" value="RKF16954.1"/>
    <property type="molecule type" value="Genomic_DNA"/>
</dbReference>
<name>A0A3A8BBS1_9RHOB</name>
<comment type="caution">
    <text evidence="5">Lacks conserved residue(s) required for the propagation of feature annotation.</text>
</comment>
<feature type="binding site" evidence="5">
    <location>
        <position position="289"/>
    </location>
    <ligand>
        <name>S-adenosyl-L-methionine</name>
        <dbReference type="ChEBI" id="CHEBI:59789"/>
    </ligand>
</feature>
<dbReference type="PANTHER" id="PTHR22807:SF53">
    <property type="entry name" value="RIBOSOMAL RNA SMALL SUBUNIT METHYLTRANSFERASE B-RELATED"/>
    <property type="match status" value="1"/>
</dbReference>
<feature type="active site" description="Nucleophile" evidence="5">
    <location>
        <position position="342"/>
    </location>
</feature>
<evidence type="ECO:0000256" key="3">
    <source>
        <dbReference type="ARBA" id="ARBA00022691"/>
    </source>
</evidence>
<evidence type="ECO:0000313" key="7">
    <source>
        <dbReference type="EMBL" id="RKF16954.1"/>
    </source>
</evidence>
<dbReference type="GO" id="GO:0001510">
    <property type="term" value="P:RNA methylation"/>
    <property type="evidence" value="ECO:0007669"/>
    <property type="project" value="InterPro"/>
</dbReference>
<dbReference type="Proteomes" id="UP000281128">
    <property type="component" value="Unassembled WGS sequence"/>
</dbReference>
<dbReference type="RefSeq" id="WP_121164475.1">
    <property type="nucleotide sequence ID" value="NZ_RAPE01000001.1"/>
</dbReference>
<evidence type="ECO:0000256" key="5">
    <source>
        <dbReference type="PROSITE-ProRule" id="PRU01023"/>
    </source>
</evidence>
<proteinExistence type="inferred from homology"/>
<dbReference type="PROSITE" id="PS51686">
    <property type="entry name" value="SAM_MT_RSMB_NOP"/>
    <property type="match status" value="1"/>
</dbReference>
<dbReference type="InterPro" id="IPR023267">
    <property type="entry name" value="RCMT"/>
</dbReference>
<dbReference type="OrthoDB" id="9810297at2"/>
<accession>A0A3A8BBS1</accession>
<comment type="similarity">
    <text evidence="5">Belongs to the class I-like SAM-binding methyltransferase superfamily. RsmB/NOP family.</text>
</comment>
<feature type="domain" description="SAM-dependent MTase RsmB/NOP-type" evidence="6">
    <location>
        <begin position="136"/>
        <end position="389"/>
    </location>
</feature>
<evidence type="ECO:0000256" key="1">
    <source>
        <dbReference type="ARBA" id="ARBA00022603"/>
    </source>
</evidence>
<dbReference type="Gene3D" id="3.30.70.1170">
    <property type="entry name" value="Sun protein, domain 3"/>
    <property type="match status" value="1"/>
</dbReference>
<sequence length="389" mass="41893">MTPAAQVQAAIEILDRIDGGMATEKALTGWARGARYAGSRDRAAVRDHVFQARRCWRSYACLGGAETGRGRMIGALRASGIDPATLFTGEGYAPAPLDADEREAGAPPRVDGDRLNLPDWLVGAFRASLGDAAEEAAQLLCARAPATLRVNRRKGDIGAAQEMLARDGVRAVPLDGVRFGLQVTDNERRIASSSSYLNGLVELQDASSQAAMETIPLEPGQRILDYCAGGGGKALALAAREDVEVFAHDANPDRMRDLPVRAARADAPITLLATERLAETGPFDIVLCDVPCSGSGAWRRSPDGKWLLENKDLEAVVHVQREILTEAAALVAPGGRLVYATCSVLQSENEEQAAWFAHHGEGWSPLLERRWPISRTGDGFYVAHFRRDC</sequence>
<evidence type="ECO:0000256" key="4">
    <source>
        <dbReference type="ARBA" id="ARBA00022884"/>
    </source>
</evidence>
<keyword evidence="4 5" id="KW-0694">RNA-binding</keyword>